<keyword evidence="9 16" id="KW-0418">Kinase</keyword>
<evidence type="ECO:0000256" key="7">
    <source>
        <dbReference type="ARBA" id="ARBA00022692"/>
    </source>
</evidence>
<dbReference type="Pfam" id="PF00672">
    <property type="entry name" value="HAMP"/>
    <property type="match status" value="1"/>
</dbReference>
<dbReference type="GO" id="GO:0005886">
    <property type="term" value="C:plasma membrane"/>
    <property type="evidence" value="ECO:0007669"/>
    <property type="project" value="UniProtKB-SubCell"/>
</dbReference>
<dbReference type="Pfam" id="PF06580">
    <property type="entry name" value="His_kinase"/>
    <property type="match status" value="1"/>
</dbReference>
<dbReference type="InterPro" id="IPR050640">
    <property type="entry name" value="Bact_2-comp_sensor_kinase"/>
</dbReference>
<keyword evidence="8" id="KW-0547">Nucleotide-binding</keyword>
<dbReference type="SUPFAM" id="SSF158472">
    <property type="entry name" value="HAMP domain-like"/>
    <property type="match status" value="1"/>
</dbReference>
<dbReference type="Gene3D" id="3.30.450.20">
    <property type="entry name" value="PAS domain"/>
    <property type="match status" value="2"/>
</dbReference>
<dbReference type="EC" id="2.7.13.3" evidence="3"/>
<keyword evidence="17" id="KW-1185">Reference proteome</keyword>
<dbReference type="Proteomes" id="UP000276128">
    <property type="component" value="Unassembled WGS sequence"/>
</dbReference>
<evidence type="ECO:0000256" key="3">
    <source>
        <dbReference type="ARBA" id="ARBA00012438"/>
    </source>
</evidence>
<evidence type="ECO:0000256" key="9">
    <source>
        <dbReference type="ARBA" id="ARBA00022777"/>
    </source>
</evidence>
<dbReference type="SMART" id="SM00387">
    <property type="entry name" value="HATPase_c"/>
    <property type="match status" value="1"/>
</dbReference>
<evidence type="ECO:0000256" key="10">
    <source>
        <dbReference type="ARBA" id="ARBA00022840"/>
    </source>
</evidence>
<keyword evidence="11 14" id="KW-1133">Transmembrane helix</keyword>
<sequence length="578" mass="65439">MCCIGYVSYLRSSEVLEDEARQYSWQIIEQVNTHVGYYVNDFEISILKTINDPVINALTKIGSREELEASGMADNVKQVLRQAAYSRSDVSNITVVLDNIRTFDVWTAPSVLAAKDIQHEYWYGTVSKGYEFKIFTRVIMIDDRREQVISIARRLISPQTLQPIGMIVVDVNFKRFQEIAEKVTIGRTGYMYILDSEGRYVYHPNLGSLGLPAEFENLPNILTNESGSFVTASGPKRLLTYAHSSFLGWTLVTSIPYAELLQGTAYIRHTIFLTVCLTLLVAAILGIGLGSSIIRPVKKLARYTRRVEAGDFSGSVELESKDEIGMLTHSFNRMVGRLKDLLDEVYFSKLRETELALRQREIELKALQSQMNPHFLYNSLETIRGMALEQSADSISDIAGSLARLLRYNLKMTSQTVSLKEELYYAEVYLRIQGFRFEDKLQVEIEVPEWAQKQPIVRFSLQPLVENCIVHGIEPALGITRIRITAFEEGANVLVVMIKDTGMGIPEEKLREIRQSLLDKDIMHGGPSIGIVNVHRRIQYLFGEDFGLTIDSQLERGSVVQIRLPLTVAVEERGSQDV</sequence>
<gene>
    <name evidence="16" type="ORF">EJQ19_08085</name>
</gene>
<keyword evidence="12" id="KW-0902">Two-component regulatory system</keyword>
<proteinExistence type="predicted"/>
<dbReference type="PANTHER" id="PTHR34220:SF11">
    <property type="entry name" value="SENSOR PROTEIN KINASE HPTS"/>
    <property type="match status" value="1"/>
</dbReference>
<dbReference type="PRINTS" id="PR00344">
    <property type="entry name" value="BCTRLSENSOR"/>
</dbReference>
<dbReference type="GO" id="GO:0000155">
    <property type="term" value="F:phosphorelay sensor kinase activity"/>
    <property type="evidence" value="ECO:0007669"/>
    <property type="project" value="InterPro"/>
</dbReference>
<evidence type="ECO:0000256" key="1">
    <source>
        <dbReference type="ARBA" id="ARBA00000085"/>
    </source>
</evidence>
<dbReference type="InterPro" id="IPR003594">
    <property type="entry name" value="HATPase_dom"/>
</dbReference>
<dbReference type="Pfam" id="PF02743">
    <property type="entry name" value="dCache_1"/>
    <property type="match status" value="1"/>
</dbReference>
<keyword evidence="4" id="KW-1003">Cell membrane</keyword>
<name>A0A3S0CDI3_9BACL</name>
<dbReference type="InterPro" id="IPR010559">
    <property type="entry name" value="Sig_transdc_His_kin_internal"/>
</dbReference>
<dbReference type="InterPro" id="IPR033479">
    <property type="entry name" value="dCache_1"/>
</dbReference>
<protein>
    <recommendedName>
        <fullName evidence="3">histidine kinase</fullName>
        <ecNumber evidence="3">2.7.13.3</ecNumber>
    </recommendedName>
</protein>
<comment type="catalytic activity">
    <reaction evidence="1">
        <text>ATP + protein L-histidine = ADP + protein N-phospho-L-histidine.</text>
        <dbReference type="EC" id="2.7.13.3"/>
    </reaction>
</comment>
<keyword evidence="10" id="KW-0067">ATP-binding</keyword>
<evidence type="ECO:0000259" key="15">
    <source>
        <dbReference type="PROSITE" id="PS50885"/>
    </source>
</evidence>
<evidence type="ECO:0000256" key="11">
    <source>
        <dbReference type="ARBA" id="ARBA00022989"/>
    </source>
</evidence>
<evidence type="ECO:0000256" key="6">
    <source>
        <dbReference type="ARBA" id="ARBA00022679"/>
    </source>
</evidence>
<comment type="caution">
    <text evidence="16">The sequence shown here is derived from an EMBL/GenBank/DDBJ whole genome shotgun (WGS) entry which is preliminary data.</text>
</comment>
<dbReference type="EMBL" id="RXHU01000022">
    <property type="protein sequence ID" value="RTE10293.1"/>
    <property type="molecule type" value="Genomic_DNA"/>
</dbReference>
<dbReference type="Pfam" id="PF02518">
    <property type="entry name" value="HATPase_c"/>
    <property type="match status" value="1"/>
</dbReference>
<comment type="subcellular location">
    <subcellularLocation>
        <location evidence="2">Cell membrane</location>
        <topology evidence="2">Multi-pass membrane protein</topology>
    </subcellularLocation>
</comment>
<dbReference type="SUPFAM" id="SSF55874">
    <property type="entry name" value="ATPase domain of HSP90 chaperone/DNA topoisomerase II/histidine kinase"/>
    <property type="match status" value="1"/>
</dbReference>
<dbReference type="GO" id="GO:0005524">
    <property type="term" value="F:ATP binding"/>
    <property type="evidence" value="ECO:0007669"/>
    <property type="project" value="UniProtKB-KW"/>
</dbReference>
<keyword evidence="6" id="KW-0808">Transferase</keyword>
<keyword evidence="13 14" id="KW-0472">Membrane</keyword>
<feature type="transmembrane region" description="Helical" evidence="14">
    <location>
        <begin position="270"/>
        <end position="294"/>
    </location>
</feature>
<keyword evidence="7 14" id="KW-0812">Transmembrane</keyword>
<dbReference type="AlphaFoldDB" id="A0A3S0CDI3"/>
<evidence type="ECO:0000313" key="16">
    <source>
        <dbReference type="EMBL" id="RTE10293.1"/>
    </source>
</evidence>
<evidence type="ECO:0000256" key="5">
    <source>
        <dbReference type="ARBA" id="ARBA00022553"/>
    </source>
</evidence>
<evidence type="ECO:0000256" key="14">
    <source>
        <dbReference type="SAM" id="Phobius"/>
    </source>
</evidence>
<dbReference type="Gene3D" id="3.30.565.10">
    <property type="entry name" value="Histidine kinase-like ATPase, C-terminal domain"/>
    <property type="match status" value="1"/>
</dbReference>
<dbReference type="PANTHER" id="PTHR34220">
    <property type="entry name" value="SENSOR HISTIDINE KINASE YPDA"/>
    <property type="match status" value="1"/>
</dbReference>
<dbReference type="InterPro" id="IPR004358">
    <property type="entry name" value="Sig_transdc_His_kin-like_C"/>
</dbReference>
<dbReference type="Gene3D" id="6.10.340.10">
    <property type="match status" value="1"/>
</dbReference>
<evidence type="ECO:0000256" key="4">
    <source>
        <dbReference type="ARBA" id="ARBA00022475"/>
    </source>
</evidence>
<dbReference type="PROSITE" id="PS50885">
    <property type="entry name" value="HAMP"/>
    <property type="match status" value="1"/>
</dbReference>
<feature type="domain" description="HAMP" evidence="15">
    <location>
        <begin position="291"/>
        <end position="343"/>
    </location>
</feature>
<dbReference type="CDD" id="cd06225">
    <property type="entry name" value="HAMP"/>
    <property type="match status" value="1"/>
</dbReference>
<dbReference type="InterPro" id="IPR003660">
    <property type="entry name" value="HAMP_dom"/>
</dbReference>
<evidence type="ECO:0000256" key="13">
    <source>
        <dbReference type="ARBA" id="ARBA00023136"/>
    </source>
</evidence>
<keyword evidence="5" id="KW-0597">Phosphoprotein</keyword>
<evidence type="ECO:0000256" key="8">
    <source>
        <dbReference type="ARBA" id="ARBA00022741"/>
    </source>
</evidence>
<dbReference type="OrthoDB" id="9776552at2"/>
<evidence type="ECO:0000313" key="17">
    <source>
        <dbReference type="Proteomes" id="UP000276128"/>
    </source>
</evidence>
<dbReference type="InterPro" id="IPR036890">
    <property type="entry name" value="HATPase_C_sf"/>
</dbReference>
<evidence type="ECO:0000256" key="2">
    <source>
        <dbReference type="ARBA" id="ARBA00004651"/>
    </source>
</evidence>
<reference evidence="16 17" key="1">
    <citation type="submission" date="2018-12" db="EMBL/GenBank/DDBJ databases">
        <title>Bacillus ochoae sp. nov., Paenibacillus whitsoniae sp. nov., Paenibacillus spiritus sp. nov. Isolated from the Mars Exploration Rover during spacecraft assembly.</title>
        <authorList>
            <person name="Seuylemezian A."/>
            <person name="Vaishampayan P."/>
        </authorList>
    </citation>
    <scope>NUCLEOTIDE SEQUENCE [LARGE SCALE GENOMIC DNA]</scope>
    <source>
        <strain evidence="16 17">MER 54</strain>
    </source>
</reference>
<organism evidence="16 17">
    <name type="scientific">Paenibacillus whitsoniae</name>
    <dbReference type="NCBI Taxonomy" id="2496558"/>
    <lineage>
        <taxon>Bacteria</taxon>
        <taxon>Bacillati</taxon>
        <taxon>Bacillota</taxon>
        <taxon>Bacilli</taxon>
        <taxon>Bacillales</taxon>
        <taxon>Paenibacillaceae</taxon>
        <taxon>Paenibacillus</taxon>
    </lineage>
</organism>
<evidence type="ECO:0000256" key="12">
    <source>
        <dbReference type="ARBA" id="ARBA00023012"/>
    </source>
</evidence>
<dbReference type="SMART" id="SM00304">
    <property type="entry name" value="HAMP"/>
    <property type="match status" value="1"/>
</dbReference>
<dbReference type="CDD" id="cd12912">
    <property type="entry name" value="PDC2_MCP_like"/>
    <property type="match status" value="1"/>
</dbReference>
<accession>A0A3S0CDI3</accession>